<dbReference type="EMBL" id="JAFBIT010000003">
    <property type="protein sequence ID" value="MCF2653213.1"/>
    <property type="molecule type" value="Genomic_DNA"/>
</dbReference>
<dbReference type="InterPro" id="IPR001853">
    <property type="entry name" value="DSBA-like_thioredoxin_dom"/>
</dbReference>
<organism evidence="2 3">
    <name type="scientific">Anaeromassilibacillus senegalensis</name>
    <dbReference type="NCBI Taxonomy" id="1673717"/>
    <lineage>
        <taxon>Bacteria</taxon>
        <taxon>Bacillati</taxon>
        <taxon>Bacillota</taxon>
        <taxon>Clostridia</taxon>
        <taxon>Eubacteriales</taxon>
        <taxon>Acutalibacteraceae</taxon>
        <taxon>Anaeromassilibacillus</taxon>
    </lineage>
</organism>
<reference evidence="2 3" key="1">
    <citation type="submission" date="2020-12" db="EMBL/GenBank/DDBJ databases">
        <title>Whole genome sequences of gut porcine anaerobes.</title>
        <authorList>
            <person name="Kubasova T."/>
            <person name="Jahodarova E."/>
            <person name="Rychlik I."/>
        </authorList>
    </citation>
    <scope>NUCLEOTIDE SEQUENCE [LARGE SCALE GENOMIC DNA]</scope>
    <source>
        <strain evidence="2 3">An867</strain>
    </source>
</reference>
<evidence type="ECO:0000313" key="3">
    <source>
        <dbReference type="Proteomes" id="UP001299220"/>
    </source>
</evidence>
<gene>
    <name evidence="2" type="ORF">JQM67_11435</name>
</gene>
<feature type="domain" description="DSBA-like thioredoxin" evidence="1">
    <location>
        <begin position="3"/>
        <end position="181"/>
    </location>
</feature>
<dbReference type="Pfam" id="PF01323">
    <property type="entry name" value="DSBA"/>
    <property type="match status" value="1"/>
</dbReference>
<protein>
    <submittedName>
        <fullName evidence="2">DsbA family protein</fullName>
    </submittedName>
</protein>
<dbReference type="Proteomes" id="UP001299220">
    <property type="component" value="Unassembled WGS sequence"/>
</dbReference>
<proteinExistence type="predicted"/>
<dbReference type="PANTHER" id="PTHR13887">
    <property type="entry name" value="GLUTATHIONE S-TRANSFERASE KAPPA"/>
    <property type="match status" value="1"/>
</dbReference>
<name>A0ABS9CRF6_9FIRM</name>
<dbReference type="PANTHER" id="PTHR13887:SF33">
    <property type="entry name" value="ISOMERASE"/>
    <property type="match status" value="1"/>
</dbReference>
<dbReference type="RefSeq" id="WP_235324233.1">
    <property type="nucleotide sequence ID" value="NZ_JAFBIT010000003.1"/>
</dbReference>
<dbReference type="Gene3D" id="3.40.30.10">
    <property type="entry name" value="Glutaredoxin"/>
    <property type="match status" value="1"/>
</dbReference>
<comment type="caution">
    <text evidence="2">The sequence shown here is derived from an EMBL/GenBank/DDBJ whole genome shotgun (WGS) entry which is preliminary data.</text>
</comment>
<evidence type="ECO:0000313" key="2">
    <source>
        <dbReference type="EMBL" id="MCF2653213.1"/>
    </source>
</evidence>
<dbReference type="SUPFAM" id="SSF52833">
    <property type="entry name" value="Thioredoxin-like"/>
    <property type="match status" value="1"/>
</dbReference>
<keyword evidence="3" id="KW-1185">Reference proteome</keyword>
<dbReference type="InterPro" id="IPR036249">
    <property type="entry name" value="Thioredoxin-like_sf"/>
</dbReference>
<accession>A0ABS9CRF6</accession>
<sequence>MKITFVSDYVCPYCIAAKAAMLPALLPEDTVEWLPYELTPETKPRVDTYHDPVRAKKWAETLVPACKALNLDVKLPPKVIPRPYTRLAFEGYHFACDHGLGEAYNARMYDAYFRDELDIGELSVLRALAEEIGLPGDAFEQALKNGVYTEKQKELNAYTHEVLQVKGVPTIFIDGQKVEGGVYTTEDWRKLLRDAEEAQKAQGAFCSADGNCGF</sequence>
<evidence type="ECO:0000259" key="1">
    <source>
        <dbReference type="Pfam" id="PF01323"/>
    </source>
</evidence>